<dbReference type="OrthoDB" id="2447385at2759"/>
<dbReference type="Proteomes" id="UP000789759">
    <property type="component" value="Unassembled WGS sequence"/>
</dbReference>
<sequence>NHNGPKPENVPSKPPITIIKNYKSTADVCSDYSNCKTDTKQDSGKTVTSEDHNSHITTIIPSGYDSATITAFVTKVVT</sequence>
<reference evidence="1" key="1">
    <citation type="submission" date="2021-06" db="EMBL/GenBank/DDBJ databases">
        <authorList>
            <person name="Kallberg Y."/>
            <person name="Tangrot J."/>
            <person name="Rosling A."/>
        </authorList>
    </citation>
    <scope>NUCLEOTIDE SEQUENCE</scope>
    <source>
        <strain evidence="1">FL966</strain>
    </source>
</reference>
<dbReference type="AlphaFoldDB" id="A0A9N9KG05"/>
<dbReference type="EMBL" id="CAJVQA010059419">
    <property type="protein sequence ID" value="CAG8827689.1"/>
    <property type="molecule type" value="Genomic_DNA"/>
</dbReference>
<name>A0A9N9KG05_9GLOM</name>
<feature type="non-terminal residue" evidence="1">
    <location>
        <position position="1"/>
    </location>
</feature>
<gene>
    <name evidence="1" type="ORF">CPELLU_LOCUS20325</name>
</gene>
<keyword evidence="2" id="KW-1185">Reference proteome</keyword>
<proteinExistence type="predicted"/>
<evidence type="ECO:0000313" key="1">
    <source>
        <dbReference type="EMBL" id="CAG8827689.1"/>
    </source>
</evidence>
<evidence type="ECO:0000313" key="2">
    <source>
        <dbReference type="Proteomes" id="UP000789759"/>
    </source>
</evidence>
<comment type="caution">
    <text evidence="1">The sequence shown here is derived from an EMBL/GenBank/DDBJ whole genome shotgun (WGS) entry which is preliminary data.</text>
</comment>
<feature type="non-terminal residue" evidence="1">
    <location>
        <position position="78"/>
    </location>
</feature>
<protein>
    <submittedName>
        <fullName evidence="1">15957_t:CDS:1</fullName>
    </submittedName>
</protein>
<organism evidence="1 2">
    <name type="scientific">Cetraspora pellucida</name>
    <dbReference type="NCBI Taxonomy" id="1433469"/>
    <lineage>
        <taxon>Eukaryota</taxon>
        <taxon>Fungi</taxon>
        <taxon>Fungi incertae sedis</taxon>
        <taxon>Mucoromycota</taxon>
        <taxon>Glomeromycotina</taxon>
        <taxon>Glomeromycetes</taxon>
        <taxon>Diversisporales</taxon>
        <taxon>Gigasporaceae</taxon>
        <taxon>Cetraspora</taxon>
    </lineage>
</organism>
<accession>A0A9N9KG05</accession>